<feature type="region of interest" description="Disordered" evidence="1">
    <location>
        <begin position="1"/>
        <end position="62"/>
    </location>
</feature>
<feature type="compositionally biased region" description="Basic and acidic residues" evidence="1">
    <location>
        <begin position="102"/>
        <end position="111"/>
    </location>
</feature>
<keyword evidence="3" id="KW-1185">Reference proteome</keyword>
<reference evidence="2" key="1">
    <citation type="submission" date="2023-03" db="EMBL/GenBank/DDBJ databases">
        <title>Massive genome expansion in bonnet fungi (Mycena s.s.) driven by repeated elements and novel gene families across ecological guilds.</title>
        <authorList>
            <consortium name="Lawrence Berkeley National Laboratory"/>
            <person name="Harder C.B."/>
            <person name="Miyauchi S."/>
            <person name="Viragh M."/>
            <person name="Kuo A."/>
            <person name="Thoen E."/>
            <person name="Andreopoulos B."/>
            <person name="Lu D."/>
            <person name="Skrede I."/>
            <person name="Drula E."/>
            <person name="Henrissat B."/>
            <person name="Morin E."/>
            <person name="Kohler A."/>
            <person name="Barry K."/>
            <person name="LaButti K."/>
            <person name="Morin E."/>
            <person name="Salamov A."/>
            <person name="Lipzen A."/>
            <person name="Mereny Z."/>
            <person name="Hegedus B."/>
            <person name="Baldrian P."/>
            <person name="Stursova M."/>
            <person name="Weitz H."/>
            <person name="Taylor A."/>
            <person name="Grigoriev I.V."/>
            <person name="Nagy L.G."/>
            <person name="Martin F."/>
            <person name="Kauserud H."/>
        </authorList>
    </citation>
    <scope>NUCLEOTIDE SEQUENCE</scope>
    <source>
        <strain evidence="2">CBHHK067</strain>
    </source>
</reference>
<sequence>MTWTSLVNSIRDEEDPYDADLHCDDDDSEEAEDSEKDKEEEPVAMGKCKRGQPKKTTDDPIILNNSKKHEQLVANALNIKTNPTAKILIESSLTIPQRNLPTKKENDEGCNGKKKSTPMSPSMPRFLCCGSSDLKLNQKAAAVNNAPQININFPPELVGFLEHPPASRNELRMSGGREQVFYLFFICKMIAGAINFANSCLKVLVFPSFSPA</sequence>
<feature type="compositionally biased region" description="Acidic residues" evidence="1">
    <location>
        <begin position="12"/>
        <end position="34"/>
    </location>
</feature>
<organism evidence="2 3">
    <name type="scientific">Mycena rosella</name>
    <name type="common">Pink bonnet</name>
    <name type="synonym">Agaricus rosellus</name>
    <dbReference type="NCBI Taxonomy" id="1033263"/>
    <lineage>
        <taxon>Eukaryota</taxon>
        <taxon>Fungi</taxon>
        <taxon>Dikarya</taxon>
        <taxon>Basidiomycota</taxon>
        <taxon>Agaricomycotina</taxon>
        <taxon>Agaricomycetes</taxon>
        <taxon>Agaricomycetidae</taxon>
        <taxon>Agaricales</taxon>
        <taxon>Marasmiineae</taxon>
        <taxon>Mycenaceae</taxon>
        <taxon>Mycena</taxon>
    </lineage>
</organism>
<protein>
    <submittedName>
        <fullName evidence="2">Uncharacterized protein</fullName>
    </submittedName>
</protein>
<dbReference type="Proteomes" id="UP001221757">
    <property type="component" value="Unassembled WGS sequence"/>
</dbReference>
<gene>
    <name evidence="2" type="ORF">B0H17DRAFT_1140360</name>
</gene>
<dbReference type="EMBL" id="JARKIE010000150">
    <property type="protein sequence ID" value="KAJ7675283.1"/>
    <property type="molecule type" value="Genomic_DNA"/>
</dbReference>
<accession>A0AAD7D251</accession>
<name>A0AAD7D251_MYCRO</name>
<dbReference type="AlphaFoldDB" id="A0AAD7D251"/>
<proteinExistence type="predicted"/>
<evidence type="ECO:0000313" key="2">
    <source>
        <dbReference type="EMBL" id="KAJ7675283.1"/>
    </source>
</evidence>
<evidence type="ECO:0000256" key="1">
    <source>
        <dbReference type="SAM" id="MobiDB-lite"/>
    </source>
</evidence>
<evidence type="ECO:0000313" key="3">
    <source>
        <dbReference type="Proteomes" id="UP001221757"/>
    </source>
</evidence>
<comment type="caution">
    <text evidence="2">The sequence shown here is derived from an EMBL/GenBank/DDBJ whole genome shotgun (WGS) entry which is preliminary data.</text>
</comment>
<feature type="region of interest" description="Disordered" evidence="1">
    <location>
        <begin position="99"/>
        <end position="119"/>
    </location>
</feature>